<dbReference type="EMBL" id="BAZW01000036">
    <property type="protein sequence ID" value="GAO31040.1"/>
    <property type="molecule type" value="Genomic_DNA"/>
</dbReference>
<sequence length="52" mass="6075">MHLLRVFKVVFIWGKSFDAVWLDFLKNLKESIGDINPADSPVWWGNSSFLCF</sequence>
<dbReference type="AlphaFoldDB" id="A0A0E9M1K9"/>
<proteinExistence type="predicted"/>
<gene>
    <name evidence="1" type="ORF">JCM15548_13374</name>
</gene>
<dbReference type="STRING" id="1236989.JCM15548_13374"/>
<evidence type="ECO:0000313" key="2">
    <source>
        <dbReference type="Proteomes" id="UP000032900"/>
    </source>
</evidence>
<protein>
    <submittedName>
        <fullName evidence="1">Uncharacterized protein</fullName>
    </submittedName>
</protein>
<evidence type="ECO:0000313" key="1">
    <source>
        <dbReference type="EMBL" id="GAO31040.1"/>
    </source>
</evidence>
<comment type="caution">
    <text evidence="1">The sequence shown here is derived from an EMBL/GenBank/DDBJ whole genome shotgun (WGS) entry which is preliminary data.</text>
</comment>
<name>A0A0E9M1K9_9BACT</name>
<accession>A0A0E9M1K9</accession>
<reference evidence="1 2" key="1">
    <citation type="journal article" date="2015" name="Microbes Environ.">
        <title>Distribution and evolution of nitrogen fixation genes in the phylum bacteroidetes.</title>
        <authorList>
            <person name="Inoue J."/>
            <person name="Oshima K."/>
            <person name="Suda W."/>
            <person name="Sakamoto M."/>
            <person name="Iino T."/>
            <person name="Noda S."/>
            <person name="Hongoh Y."/>
            <person name="Hattori M."/>
            <person name="Ohkuma M."/>
        </authorList>
    </citation>
    <scope>NUCLEOTIDE SEQUENCE [LARGE SCALE GENOMIC DNA]</scope>
    <source>
        <strain evidence="1">JCM 15548</strain>
    </source>
</reference>
<dbReference type="Proteomes" id="UP000032900">
    <property type="component" value="Unassembled WGS sequence"/>
</dbReference>
<organism evidence="1 2">
    <name type="scientific">Geofilum rubicundum JCM 15548</name>
    <dbReference type="NCBI Taxonomy" id="1236989"/>
    <lineage>
        <taxon>Bacteria</taxon>
        <taxon>Pseudomonadati</taxon>
        <taxon>Bacteroidota</taxon>
        <taxon>Bacteroidia</taxon>
        <taxon>Marinilabiliales</taxon>
        <taxon>Marinilabiliaceae</taxon>
        <taxon>Geofilum</taxon>
    </lineage>
</organism>
<keyword evidence="2" id="KW-1185">Reference proteome</keyword>